<keyword evidence="4 6" id="KW-1133">Transmembrane helix</keyword>
<evidence type="ECO:0000256" key="2">
    <source>
        <dbReference type="ARBA" id="ARBA00006565"/>
    </source>
</evidence>
<feature type="transmembrane region" description="Helical" evidence="6">
    <location>
        <begin position="106"/>
        <end position="125"/>
    </location>
</feature>
<sequence>MDRLGNMEEKVGCLRIGLGCWVMLWLFIGTISVSLCYFMARSSGFTSPIVPALSASTSKNPEGAIFAELFNIIAILTLVIIVIRYFHVKMINRQVDGGETSHLSQINSLGIVFGLGSAVGVTLVANFRSIEDDNAIQIVHLIGAIIILIGGAAYCWTQTVATYLLTKFGSGVRPVFITRLAITSLLTLNSLLVFTCGGLSYGDAVSHSSLQIVGIISQWIAVWCFGLFALSFFKEFQTLSLNIQCIPKCSGNSSDVLKYSTLPASGNGENATDSD</sequence>
<evidence type="ECO:0000256" key="4">
    <source>
        <dbReference type="ARBA" id="ARBA00022989"/>
    </source>
</evidence>
<evidence type="ECO:0000256" key="6">
    <source>
        <dbReference type="SAM" id="Phobius"/>
    </source>
</evidence>
<evidence type="ECO:0000256" key="3">
    <source>
        <dbReference type="ARBA" id="ARBA00022692"/>
    </source>
</evidence>
<feature type="transmembrane region" description="Helical" evidence="6">
    <location>
        <begin position="137"/>
        <end position="156"/>
    </location>
</feature>
<feature type="transmembrane region" description="Helical" evidence="6">
    <location>
        <begin position="212"/>
        <end position="233"/>
    </location>
</feature>
<comment type="caution">
    <text evidence="8">The sequence shown here is derived from an EMBL/GenBank/DDBJ whole genome shotgun (WGS) entry which is preliminary data.</text>
</comment>
<dbReference type="Proteomes" id="UP001249851">
    <property type="component" value="Unassembled WGS sequence"/>
</dbReference>
<accession>A0AAD9UWL2</accession>
<proteinExistence type="inferred from homology"/>
<comment type="subcellular location">
    <subcellularLocation>
        <location evidence="1">Endomembrane system</location>
        <topology evidence="1">Multi-pass membrane protein</topology>
    </subcellularLocation>
</comment>
<dbReference type="PANTHER" id="PTHR21324">
    <property type="entry name" value="FASTING-INDUCIBLE INTEGRAL MEMBRANE PROTEIN TM6P1-RELATED"/>
    <property type="match status" value="1"/>
</dbReference>
<feature type="transmembrane region" description="Helical" evidence="6">
    <location>
        <begin position="12"/>
        <end position="40"/>
    </location>
</feature>
<feature type="transmembrane region" description="Helical" evidence="6">
    <location>
        <begin position="176"/>
        <end position="200"/>
    </location>
</feature>
<evidence type="ECO:0000256" key="1">
    <source>
        <dbReference type="ARBA" id="ARBA00004127"/>
    </source>
</evidence>
<name>A0AAD9UWL2_ACRCE</name>
<evidence type="ECO:0000259" key="7">
    <source>
        <dbReference type="Pfam" id="PF10277"/>
    </source>
</evidence>
<dbReference type="GO" id="GO:0012505">
    <property type="term" value="C:endomembrane system"/>
    <property type="evidence" value="ECO:0007669"/>
    <property type="project" value="UniProtKB-SubCell"/>
</dbReference>
<dbReference type="PANTHER" id="PTHR21324:SF2">
    <property type="entry name" value="EG:22E5.9 PROTEIN"/>
    <property type="match status" value="1"/>
</dbReference>
<keyword evidence="9" id="KW-1185">Reference proteome</keyword>
<dbReference type="AlphaFoldDB" id="A0AAD9UWL2"/>
<feature type="transmembrane region" description="Helical" evidence="6">
    <location>
        <begin position="64"/>
        <end position="86"/>
    </location>
</feature>
<keyword evidence="5 6" id="KW-0472">Membrane</keyword>
<reference evidence="8" key="2">
    <citation type="journal article" date="2023" name="Science">
        <title>Genomic signatures of disease resistance in endangered staghorn corals.</title>
        <authorList>
            <person name="Vollmer S.V."/>
            <person name="Selwyn J.D."/>
            <person name="Despard B.A."/>
            <person name="Roesel C.L."/>
        </authorList>
    </citation>
    <scope>NUCLEOTIDE SEQUENCE</scope>
    <source>
        <strain evidence="8">K2</strain>
    </source>
</reference>
<dbReference type="InterPro" id="IPR019402">
    <property type="entry name" value="CWH43_N"/>
</dbReference>
<dbReference type="InterPro" id="IPR050911">
    <property type="entry name" value="DRAM/TMEM150_Autophagy_Mod"/>
</dbReference>
<gene>
    <name evidence="8" type="ORF">P5673_026276</name>
</gene>
<keyword evidence="3 6" id="KW-0812">Transmembrane</keyword>
<evidence type="ECO:0000256" key="5">
    <source>
        <dbReference type="ARBA" id="ARBA00023136"/>
    </source>
</evidence>
<dbReference type="EMBL" id="JARQWQ010000085">
    <property type="protein sequence ID" value="KAK2552616.1"/>
    <property type="molecule type" value="Genomic_DNA"/>
</dbReference>
<feature type="domain" description="CWH43-like N-terminal" evidence="7">
    <location>
        <begin position="21"/>
        <end position="238"/>
    </location>
</feature>
<reference evidence="8" key="1">
    <citation type="journal article" date="2023" name="G3 (Bethesda)">
        <title>Whole genome assembly and annotation of the endangered Caribbean coral Acropora cervicornis.</title>
        <authorList>
            <person name="Selwyn J.D."/>
            <person name="Vollmer S.V."/>
        </authorList>
    </citation>
    <scope>NUCLEOTIDE SEQUENCE</scope>
    <source>
        <strain evidence="8">K2</strain>
    </source>
</reference>
<comment type="similarity">
    <text evidence="2">Belongs to the DRAM/TMEM150 family.</text>
</comment>
<protein>
    <submittedName>
        <fullName evidence="8">DNA damage-regulated autophagy modulator protein 2</fullName>
    </submittedName>
</protein>
<evidence type="ECO:0000313" key="9">
    <source>
        <dbReference type="Proteomes" id="UP001249851"/>
    </source>
</evidence>
<evidence type="ECO:0000313" key="8">
    <source>
        <dbReference type="EMBL" id="KAK2552616.1"/>
    </source>
</evidence>
<dbReference type="Pfam" id="PF10277">
    <property type="entry name" value="Frag1"/>
    <property type="match status" value="1"/>
</dbReference>
<organism evidence="8 9">
    <name type="scientific">Acropora cervicornis</name>
    <name type="common">Staghorn coral</name>
    <dbReference type="NCBI Taxonomy" id="6130"/>
    <lineage>
        <taxon>Eukaryota</taxon>
        <taxon>Metazoa</taxon>
        <taxon>Cnidaria</taxon>
        <taxon>Anthozoa</taxon>
        <taxon>Hexacorallia</taxon>
        <taxon>Scleractinia</taxon>
        <taxon>Astrocoeniina</taxon>
        <taxon>Acroporidae</taxon>
        <taxon>Acropora</taxon>
    </lineage>
</organism>